<feature type="transmembrane region" description="Helical" evidence="7">
    <location>
        <begin position="438"/>
        <end position="459"/>
    </location>
</feature>
<feature type="transmembrane region" description="Helical" evidence="7">
    <location>
        <begin position="275"/>
        <end position="295"/>
    </location>
</feature>
<keyword evidence="10" id="KW-1185">Reference proteome</keyword>
<feature type="region of interest" description="Disordered" evidence="6">
    <location>
        <begin position="503"/>
        <end position="528"/>
    </location>
</feature>
<feature type="transmembrane region" description="Helical" evidence="7">
    <location>
        <begin position="20"/>
        <end position="44"/>
    </location>
</feature>
<feature type="transmembrane region" description="Helical" evidence="7">
    <location>
        <begin position="372"/>
        <end position="390"/>
    </location>
</feature>
<keyword evidence="5 7" id="KW-0472">Membrane</keyword>
<dbReference type="Gene3D" id="1.20.1250.20">
    <property type="entry name" value="MFS general substrate transporter like domains"/>
    <property type="match status" value="1"/>
</dbReference>
<feature type="compositionally biased region" description="Gly residues" evidence="6">
    <location>
        <begin position="513"/>
        <end position="522"/>
    </location>
</feature>
<dbReference type="GO" id="GO:0016020">
    <property type="term" value="C:membrane"/>
    <property type="evidence" value="ECO:0007669"/>
    <property type="project" value="UniProtKB-SubCell"/>
</dbReference>
<feature type="domain" description="Major facilitator superfamily (MFS) profile" evidence="8">
    <location>
        <begin position="25"/>
        <end position="463"/>
    </location>
</feature>
<evidence type="ECO:0000256" key="4">
    <source>
        <dbReference type="ARBA" id="ARBA00022989"/>
    </source>
</evidence>
<evidence type="ECO:0000256" key="1">
    <source>
        <dbReference type="ARBA" id="ARBA00004141"/>
    </source>
</evidence>
<evidence type="ECO:0000256" key="2">
    <source>
        <dbReference type="ARBA" id="ARBA00010992"/>
    </source>
</evidence>
<dbReference type="InterPro" id="IPR036259">
    <property type="entry name" value="MFS_trans_sf"/>
</dbReference>
<dbReference type="Proteomes" id="UP000184330">
    <property type="component" value="Unassembled WGS sequence"/>
</dbReference>
<evidence type="ECO:0000256" key="6">
    <source>
        <dbReference type="SAM" id="MobiDB-lite"/>
    </source>
</evidence>
<organism evidence="9 10">
    <name type="scientific">Phialocephala subalpina</name>
    <dbReference type="NCBI Taxonomy" id="576137"/>
    <lineage>
        <taxon>Eukaryota</taxon>
        <taxon>Fungi</taxon>
        <taxon>Dikarya</taxon>
        <taxon>Ascomycota</taxon>
        <taxon>Pezizomycotina</taxon>
        <taxon>Leotiomycetes</taxon>
        <taxon>Helotiales</taxon>
        <taxon>Mollisiaceae</taxon>
        <taxon>Phialocephala</taxon>
        <taxon>Phialocephala fortinii species complex</taxon>
    </lineage>
</organism>
<dbReference type="AlphaFoldDB" id="A0A1L7X8B4"/>
<name>A0A1L7X8B4_9HELO</name>
<evidence type="ECO:0000313" key="10">
    <source>
        <dbReference type="Proteomes" id="UP000184330"/>
    </source>
</evidence>
<dbReference type="InterPro" id="IPR020846">
    <property type="entry name" value="MFS_dom"/>
</dbReference>
<keyword evidence="3 7" id="KW-0812">Transmembrane</keyword>
<dbReference type="SUPFAM" id="SSF103473">
    <property type="entry name" value="MFS general substrate transporter"/>
    <property type="match status" value="1"/>
</dbReference>
<dbReference type="PROSITE" id="PS50850">
    <property type="entry name" value="MFS"/>
    <property type="match status" value="1"/>
</dbReference>
<gene>
    <name evidence="9" type="ORF">PAC_11159</name>
</gene>
<feature type="transmembrane region" description="Helical" evidence="7">
    <location>
        <begin position="156"/>
        <end position="181"/>
    </location>
</feature>
<evidence type="ECO:0000256" key="7">
    <source>
        <dbReference type="SAM" id="Phobius"/>
    </source>
</evidence>
<keyword evidence="9" id="KW-0813">Transport</keyword>
<feature type="transmembrane region" description="Helical" evidence="7">
    <location>
        <begin position="123"/>
        <end position="144"/>
    </location>
</feature>
<feature type="transmembrane region" description="Helical" evidence="7">
    <location>
        <begin position="411"/>
        <end position="432"/>
    </location>
</feature>
<dbReference type="PANTHER" id="PTHR48022">
    <property type="entry name" value="PLASTIDIC GLUCOSE TRANSPORTER 4"/>
    <property type="match status" value="1"/>
</dbReference>
<proteinExistence type="inferred from homology"/>
<evidence type="ECO:0000259" key="8">
    <source>
        <dbReference type="PROSITE" id="PS50850"/>
    </source>
</evidence>
<dbReference type="GO" id="GO:0005351">
    <property type="term" value="F:carbohydrate:proton symporter activity"/>
    <property type="evidence" value="ECO:0007669"/>
    <property type="project" value="TreeGrafter"/>
</dbReference>
<dbReference type="Pfam" id="PF00083">
    <property type="entry name" value="Sugar_tr"/>
    <property type="match status" value="1"/>
</dbReference>
<feature type="transmembrane region" description="Helical" evidence="7">
    <location>
        <begin position="193"/>
        <end position="210"/>
    </location>
</feature>
<feature type="transmembrane region" description="Helical" evidence="7">
    <location>
        <begin position="64"/>
        <end position="86"/>
    </location>
</feature>
<accession>A0A1L7X8B4</accession>
<feature type="transmembrane region" description="Helical" evidence="7">
    <location>
        <begin position="307"/>
        <end position="330"/>
    </location>
</feature>
<evidence type="ECO:0000256" key="5">
    <source>
        <dbReference type="ARBA" id="ARBA00023136"/>
    </source>
</evidence>
<comment type="subcellular location">
    <subcellularLocation>
        <location evidence="1">Membrane</location>
        <topology evidence="1">Multi-pass membrane protein</topology>
    </subcellularLocation>
</comment>
<feature type="transmembrane region" description="Helical" evidence="7">
    <location>
        <begin position="342"/>
        <end position="360"/>
    </location>
</feature>
<dbReference type="PANTHER" id="PTHR48022:SF11">
    <property type="entry name" value="MONOSACCHARIDE TRANSPORTER (HXT8), PUTATIVE (AFU_ORTHOLOGUE AFUA_2G08120)-RELATED"/>
    <property type="match status" value="1"/>
</dbReference>
<dbReference type="InterPro" id="IPR050360">
    <property type="entry name" value="MFS_Sugar_Transporters"/>
</dbReference>
<dbReference type="InterPro" id="IPR005828">
    <property type="entry name" value="MFS_sugar_transport-like"/>
</dbReference>
<comment type="similarity">
    <text evidence="2">Belongs to the major facilitator superfamily. Sugar transporter (TC 2.A.1.1) family.</text>
</comment>
<keyword evidence="4 7" id="KW-1133">Transmembrane helix</keyword>
<evidence type="ECO:0000256" key="3">
    <source>
        <dbReference type="ARBA" id="ARBA00022692"/>
    </source>
</evidence>
<dbReference type="OrthoDB" id="6612291at2759"/>
<dbReference type="EMBL" id="FJOG01000018">
    <property type="protein sequence ID" value="CZR61263.1"/>
    <property type="molecule type" value="Genomic_DNA"/>
</dbReference>
<sequence length="528" mass="58527">METQEKVFAKHVENKRQFNYYNVIMVIAMSLGALSYGYSTAIIGPTLAQPSFVEYYRLETRKHATALISTITGLYSTGGFLACYTVPYVADRWGRKWVVVYCSTYTLISGAFLAGSTNIGEFILFRFISGAGAFSLLAAVPIWVNEVVPPRNRGAFITLMGLMLLLGYMLAGWGSYGFYFYRPSSNNQWRPMLAFQCLPPTILIAIMPWLPESPRWLTKNNRVEEAEKVLLKLHEPEEAIIEMRQIREQLEREKGLKSDWYSMLWGVKSYRKRSLLGFGTTAFIQFSGILVINIFGPQIYGGLGYGLSTQLMLAAAWVTVAFVSSFLSMFVVDRVSRPKMMAGGMIGCVAILITETILVARDKVGPGENKAALRAAVAMIFLYVACYEWMNNVQLSYLGEIFPFHLRAKGLSLGVSGIALLNIIWLQAAPTALKNIGWKYYLCFIIPSSIAAVVILRWFPNTRGLSLEECARVFGDEGVLFGGRDEDGLEVVVGGATETREMGRSFEQNEMAGGAGSEGSGQLGDKPA</sequence>
<protein>
    <submittedName>
        <fullName evidence="9">Related to sugar transport protein STP1</fullName>
    </submittedName>
</protein>
<keyword evidence="9" id="KW-0762">Sugar transport</keyword>
<evidence type="ECO:0000313" key="9">
    <source>
        <dbReference type="EMBL" id="CZR61263.1"/>
    </source>
</evidence>
<reference evidence="9 10" key="1">
    <citation type="submission" date="2016-03" db="EMBL/GenBank/DDBJ databases">
        <authorList>
            <person name="Ploux O."/>
        </authorList>
    </citation>
    <scope>NUCLEOTIDE SEQUENCE [LARGE SCALE GENOMIC DNA]</scope>
    <source>
        <strain evidence="9 10">UAMH 11012</strain>
    </source>
</reference>
<feature type="transmembrane region" description="Helical" evidence="7">
    <location>
        <begin position="98"/>
        <end position="117"/>
    </location>
</feature>